<name>A0A845L1L0_9FIRM</name>
<dbReference type="OrthoDB" id="8538589at2"/>
<dbReference type="EMBL" id="WXEY01000009">
    <property type="protein sequence ID" value="MZP30103.1"/>
    <property type="molecule type" value="Genomic_DNA"/>
</dbReference>
<protein>
    <recommendedName>
        <fullName evidence="3">Gamma-glutamylcyclotransferase</fullName>
    </recommendedName>
</protein>
<proteinExistence type="predicted"/>
<keyword evidence="2" id="KW-1185">Reference proteome</keyword>
<evidence type="ECO:0000313" key="2">
    <source>
        <dbReference type="Proteomes" id="UP000463470"/>
    </source>
</evidence>
<dbReference type="RefSeq" id="WP_161258630.1">
    <property type="nucleotide sequence ID" value="NZ_WXEY01000009.1"/>
</dbReference>
<evidence type="ECO:0000313" key="1">
    <source>
        <dbReference type="EMBL" id="MZP30103.1"/>
    </source>
</evidence>
<reference evidence="1 2" key="1">
    <citation type="submission" date="2020-01" db="EMBL/GenBank/DDBJ databases">
        <title>Whole-genome sequence of Heliobacterium undosum DSM 13378.</title>
        <authorList>
            <person name="Kyndt J.A."/>
            <person name="Meyer T.E."/>
        </authorList>
    </citation>
    <scope>NUCLEOTIDE SEQUENCE [LARGE SCALE GENOMIC DNA]</scope>
    <source>
        <strain evidence="1 2">DSM 13378</strain>
    </source>
</reference>
<dbReference type="Proteomes" id="UP000463470">
    <property type="component" value="Unassembled WGS sequence"/>
</dbReference>
<organism evidence="1 2">
    <name type="scientific">Heliomicrobium undosum</name>
    <dbReference type="NCBI Taxonomy" id="121734"/>
    <lineage>
        <taxon>Bacteria</taxon>
        <taxon>Bacillati</taxon>
        <taxon>Bacillota</taxon>
        <taxon>Clostridia</taxon>
        <taxon>Eubacteriales</taxon>
        <taxon>Heliobacteriaceae</taxon>
        <taxon>Heliomicrobium</taxon>
    </lineage>
</organism>
<comment type="caution">
    <text evidence="1">The sequence shown here is derived from an EMBL/GenBank/DDBJ whole genome shotgun (WGS) entry which is preliminary data.</text>
</comment>
<gene>
    <name evidence="1" type="ORF">GTO91_10330</name>
</gene>
<sequence length="208" mass="23689">MEYIWYVGYASNLCWERFECYIIGGKPTGGNRHNPGCRNQEPPLLKTAIRIPYPMYFARNSQQWNGGIAFIDHERNVVKCTLARGYLITRQQFDDVVAQENSLGRGTYSVDIESIIQKGNGDLSKGLYSRIVYLGHKDDYPMLTFTSPKPMNSEVISEPSKAYLGVIWKGLRESYPDLSREELLHYLNGLPGVTPFESLDDLIIRLGL</sequence>
<evidence type="ECO:0008006" key="3">
    <source>
        <dbReference type="Google" id="ProtNLM"/>
    </source>
</evidence>
<dbReference type="Gene3D" id="3.10.490.10">
    <property type="entry name" value="Gamma-glutamyl cyclotransferase-like"/>
    <property type="match status" value="1"/>
</dbReference>
<dbReference type="AlphaFoldDB" id="A0A845L1L0"/>
<accession>A0A845L1L0</accession>